<evidence type="ECO:0000313" key="6">
    <source>
        <dbReference type="Proteomes" id="UP000095390"/>
    </source>
</evidence>
<dbReference type="RefSeq" id="WP_055183248.1">
    <property type="nucleotide sequence ID" value="NZ_BLYK01000022.1"/>
</dbReference>
<dbReference type="EMBL" id="QRNJ01000006">
    <property type="protein sequence ID" value="RHK41193.1"/>
    <property type="molecule type" value="Genomic_DNA"/>
</dbReference>
<gene>
    <name evidence="5" type="ORF">DW068_02580</name>
    <name evidence="4" type="ORF">DW972_02080</name>
    <name evidence="3" type="ORF">DXD91_05385</name>
    <name evidence="2" type="ORF">ERS852450_02019</name>
    <name evidence="1" type="ORF">ERS852578_02593</name>
</gene>
<accession>A0A173UQ81</accession>
<evidence type="ECO:0000313" key="4">
    <source>
        <dbReference type="EMBL" id="RGZ86150.1"/>
    </source>
</evidence>
<evidence type="ECO:0000313" key="5">
    <source>
        <dbReference type="EMBL" id="RHK41193.1"/>
    </source>
</evidence>
<reference evidence="8 9" key="2">
    <citation type="submission" date="2018-08" db="EMBL/GenBank/DDBJ databases">
        <title>A genome reference for cultivated species of the human gut microbiota.</title>
        <authorList>
            <person name="Zou Y."/>
            <person name="Xue W."/>
            <person name="Luo G."/>
        </authorList>
    </citation>
    <scope>NUCLEOTIDE SEQUENCE [LARGE SCALE GENOMIC DNA]</scope>
    <source>
        <strain evidence="5 9">AF45-14BH</strain>
        <strain evidence="4 10">AM48-23BH</strain>
        <strain evidence="3 8">TM10-1AC</strain>
    </source>
</reference>
<name>A0A173UQ81_9FIRM</name>
<dbReference type="EMBL" id="CYZL01000017">
    <property type="protein sequence ID" value="CUO57576.1"/>
    <property type="molecule type" value="Genomic_DNA"/>
</dbReference>
<protein>
    <submittedName>
        <fullName evidence="1">Uncharacterized protein</fullName>
    </submittedName>
</protein>
<organism evidence="1 6">
    <name type="scientific">Anaerobutyricum hallii</name>
    <dbReference type="NCBI Taxonomy" id="39488"/>
    <lineage>
        <taxon>Bacteria</taxon>
        <taxon>Bacillati</taxon>
        <taxon>Bacillota</taxon>
        <taxon>Clostridia</taxon>
        <taxon>Lachnospirales</taxon>
        <taxon>Lachnospiraceae</taxon>
        <taxon>Anaerobutyricum</taxon>
    </lineage>
</organism>
<proteinExistence type="predicted"/>
<dbReference type="Proteomes" id="UP000286561">
    <property type="component" value="Unassembled WGS sequence"/>
</dbReference>
<dbReference type="OrthoDB" id="3192583at2"/>
<evidence type="ECO:0000313" key="8">
    <source>
        <dbReference type="Proteomes" id="UP000262524"/>
    </source>
</evidence>
<dbReference type="EMBL" id="QSEP01000004">
    <property type="protein sequence ID" value="RGZ86150.1"/>
    <property type="molecule type" value="Genomic_DNA"/>
</dbReference>
<dbReference type="Proteomes" id="UP000283497">
    <property type="component" value="Unassembled WGS sequence"/>
</dbReference>
<dbReference type="Proteomes" id="UP000262524">
    <property type="component" value="Unassembled WGS sequence"/>
</dbReference>
<dbReference type="Proteomes" id="UP000095679">
    <property type="component" value="Unassembled WGS sequence"/>
</dbReference>
<dbReference type="EMBL" id="CYYC01000041">
    <property type="protein sequence ID" value="CUN16506.1"/>
    <property type="molecule type" value="Genomic_DNA"/>
</dbReference>
<evidence type="ECO:0000313" key="2">
    <source>
        <dbReference type="EMBL" id="CUO57576.1"/>
    </source>
</evidence>
<evidence type="ECO:0000313" key="10">
    <source>
        <dbReference type="Proteomes" id="UP000286561"/>
    </source>
</evidence>
<reference evidence="6 7" key="1">
    <citation type="submission" date="2015-09" db="EMBL/GenBank/DDBJ databases">
        <authorList>
            <consortium name="Pathogen Informatics"/>
        </authorList>
    </citation>
    <scope>NUCLEOTIDE SEQUENCE [LARGE SCALE GENOMIC DNA]</scope>
    <source>
        <strain evidence="2 7">2789STDY5834835</strain>
        <strain evidence="1 6">2789STDY5834966</strain>
    </source>
</reference>
<evidence type="ECO:0000313" key="1">
    <source>
        <dbReference type="EMBL" id="CUN16506.1"/>
    </source>
</evidence>
<dbReference type="Proteomes" id="UP000095390">
    <property type="component" value="Unassembled WGS sequence"/>
</dbReference>
<evidence type="ECO:0000313" key="3">
    <source>
        <dbReference type="EMBL" id="RGI89742.1"/>
    </source>
</evidence>
<dbReference type="EMBL" id="QSOE01000024">
    <property type="protein sequence ID" value="RGI89742.1"/>
    <property type="molecule type" value="Genomic_DNA"/>
</dbReference>
<sequence length="102" mass="11654">MAKKIINGRMYNTDTTEVLGSWDNGYPRGDFSFEEQTLHKKKTGEYFVYASGGAQSNFGDCYGGHDCSGEKFIPMSVEQAQQWSEEYLTVEKYVEIWGEPEE</sequence>
<dbReference type="AlphaFoldDB" id="A0A173UQ81"/>
<evidence type="ECO:0000313" key="9">
    <source>
        <dbReference type="Proteomes" id="UP000283497"/>
    </source>
</evidence>
<evidence type="ECO:0000313" key="7">
    <source>
        <dbReference type="Proteomes" id="UP000095679"/>
    </source>
</evidence>